<sequence>MCVASYFKGDAFAWFEPTIRDYLTKEEEAQEDNTKEIFQSYATFEAKLKGTFGSPDEVRMAERQLMKH</sequence>
<name>A0ABR1W789_9PEZI</name>
<protein>
    <recommendedName>
        <fullName evidence="3">Retrotransposon gag domain-containing protein</fullName>
    </recommendedName>
</protein>
<accession>A0ABR1W789</accession>
<comment type="caution">
    <text evidence="1">The sequence shown here is derived from an EMBL/GenBank/DDBJ whole genome shotgun (WGS) entry which is preliminary data.</text>
</comment>
<evidence type="ECO:0000313" key="2">
    <source>
        <dbReference type="Proteomes" id="UP001480595"/>
    </source>
</evidence>
<proteinExistence type="predicted"/>
<dbReference type="EMBL" id="JAQQWL010000003">
    <property type="protein sequence ID" value="KAK8078922.1"/>
    <property type="molecule type" value="Genomic_DNA"/>
</dbReference>
<reference evidence="1 2" key="1">
    <citation type="submission" date="2023-01" db="EMBL/GenBank/DDBJ databases">
        <title>Analysis of 21 Apiospora genomes using comparative genomics revels a genus with tremendous synthesis potential of carbohydrate active enzymes and secondary metabolites.</title>
        <authorList>
            <person name="Sorensen T."/>
        </authorList>
    </citation>
    <scope>NUCLEOTIDE SEQUENCE [LARGE SCALE GENOMIC DNA]</scope>
    <source>
        <strain evidence="1 2">CBS 135458</strain>
    </source>
</reference>
<dbReference type="GeneID" id="92087201"/>
<dbReference type="RefSeq" id="XP_066719993.1">
    <property type="nucleotide sequence ID" value="XM_066854138.1"/>
</dbReference>
<evidence type="ECO:0000313" key="1">
    <source>
        <dbReference type="EMBL" id="KAK8078922.1"/>
    </source>
</evidence>
<organism evidence="1 2">
    <name type="scientific">Apiospora phragmitis</name>
    <dbReference type="NCBI Taxonomy" id="2905665"/>
    <lineage>
        <taxon>Eukaryota</taxon>
        <taxon>Fungi</taxon>
        <taxon>Dikarya</taxon>
        <taxon>Ascomycota</taxon>
        <taxon>Pezizomycotina</taxon>
        <taxon>Sordariomycetes</taxon>
        <taxon>Xylariomycetidae</taxon>
        <taxon>Amphisphaeriales</taxon>
        <taxon>Apiosporaceae</taxon>
        <taxon>Apiospora</taxon>
    </lineage>
</organism>
<gene>
    <name evidence="1" type="ORF">PG994_002729</name>
</gene>
<evidence type="ECO:0008006" key="3">
    <source>
        <dbReference type="Google" id="ProtNLM"/>
    </source>
</evidence>
<dbReference type="Proteomes" id="UP001480595">
    <property type="component" value="Unassembled WGS sequence"/>
</dbReference>
<keyword evidence="2" id="KW-1185">Reference proteome</keyword>